<protein>
    <submittedName>
        <fullName evidence="1">Uncharacterized protein</fullName>
    </submittedName>
</protein>
<dbReference type="AlphaFoldDB" id="A0A654M1M0"/>
<proteinExistence type="predicted"/>
<reference evidence="2" key="1">
    <citation type="submission" date="2015-10" db="EMBL/GenBank/DDBJ databases">
        <title>Niche specialization of a soil ammonia-oxidizing archaeon, Candidatus Nitrosocosmicus oleophilus.</title>
        <authorList>
            <person name="Jung M.-Y."/>
            <person name="Rhee S.-K."/>
        </authorList>
    </citation>
    <scope>NUCLEOTIDE SEQUENCE [LARGE SCALE GENOMIC DNA]</scope>
    <source>
        <strain evidence="2">MY3</strain>
    </source>
</reference>
<dbReference type="EMBL" id="CP012850">
    <property type="protein sequence ID" value="ALI36483.1"/>
    <property type="molecule type" value="Genomic_DNA"/>
</dbReference>
<organism evidence="1 2">
    <name type="scientific">Candidatus Nitrosocosmicus oleophilus</name>
    <dbReference type="NCBI Taxonomy" id="1353260"/>
    <lineage>
        <taxon>Archaea</taxon>
        <taxon>Nitrososphaerota</taxon>
        <taxon>Nitrososphaeria</taxon>
        <taxon>Nitrososphaerales</taxon>
        <taxon>Nitrososphaeraceae</taxon>
        <taxon>Candidatus Nitrosocosmicus</taxon>
    </lineage>
</organism>
<dbReference type="KEGG" id="taa:NMY3_02286"/>
<gene>
    <name evidence="1" type="ORF">NMY3_02286</name>
</gene>
<evidence type="ECO:0000313" key="2">
    <source>
        <dbReference type="Proteomes" id="UP000058925"/>
    </source>
</evidence>
<name>A0A654M1M0_9ARCH</name>
<accession>A0A654M1M0</accession>
<sequence length="283" mass="30827">MLVFIIYLTQCTFHASFAETENTENKENPQDLKSNRLDVNNTFALSGFLVSTLNASLTSNIGSGQDNQLVSSSSDSTSLEHSVKALSPGQPIGGVNSSGNSSLILNSNQGSLGDITGTGQLNQTDNLSNNLVSMLSGIIIQSIEKGNPTINNDLNTSDSGSLINKNISTIVSGNWKIIVNSSKVEFFDSKFVMITSDAKGFHWHTITNFKGDENVFFGTDDTIFFDGTVDFFTDGKLVSENSKVVLMLNNFEVLQIIFLDDKVADHFHDFPLYGILDSIEIRN</sequence>
<dbReference type="Proteomes" id="UP000058925">
    <property type="component" value="Chromosome"/>
</dbReference>
<evidence type="ECO:0000313" key="1">
    <source>
        <dbReference type="EMBL" id="ALI36483.1"/>
    </source>
</evidence>
<keyword evidence="2" id="KW-1185">Reference proteome</keyword>